<name>A0A1I7RHF6_BURXY</name>
<evidence type="ECO:0000256" key="7">
    <source>
        <dbReference type="SAM" id="Coils"/>
    </source>
</evidence>
<sequence>MCNAVGVLQATASPCEFGKISKEVLDETNTELYAKTLAGLCKDIDILIESMPSEEKSEEAASEEMAFMDLEHKQLTEELRKQSEEVDQLVGRVSEELMELSKSQMSSRPTH</sequence>
<evidence type="ECO:0000256" key="5">
    <source>
        <dbReference type="ARBA" id="ARBA00023242"/>
    </source>
</evidence>
<proteinExistence type="inferred from homology"/>
<dbReference type="GO" id="GO:0003712">
    <property type="term" value="F:transcription coregulator activity"/>
    <property type="evidence" value="ECO:0007669"/>
    <property type="project" value="TreeGrafter"/>
</dbReference>
<dbReference type="EMBL" id="CAJFCV020000004">
    <property type="protein sequence ID" value="CAG9115788.1"/>
    <property type="molecule type" value="Genomic_DNA"/>
</dbReference>
<dbReference type="Proteomes" id="UP000659654">
    <property type="component" value="Unassembled WGS sequence"/>
</dbReference>
<comment type="function">
    <text evidence="6">Component of the Mediator complex, a coactivator involved in the regulated transcription of nearly all RNA polymerase II-dependent genes. Mediator functions as a bridge to convey information from gene-specific regulatory proteins to the basal RNA polymerase II transcription machinery. Mediator is recruited to promoters by direct interactions with regulatory proteins and serves as a scaffold for the assembly of a functional preinitiation complex with RNA polymerase II and the general transcription factors.</text>
</comment>
<reference evidence="12" key="1">
    <citation type="submission" date="2016-11" db="UniProtKB">
        <authorList>
            <consortium name="WormBaseParasite"/>
        </authorList>
    </citation>
    <scope>IDENTIFICATION</scope>
</reference>
<protein>
    <recommendedName>
        <fullName evidence="6">Mediator of RNA polymerase II transcription subunit 21</fullName>
    </recommendedName>
</protein>
<keyword evidence="11" id="KW-1185">Reference proteome</keyword>
<evidence type="ECO:0000313" key="9">
    <source>
        <dbReference type="EMBL" id="CAG9115788.1"/>
    </source>
</evidence>
<dbReference type="InterPro" id="IPR037212">
    <property type="entry name" value="Med7/Med21-like"/>
</dbReference>
<dbReference type="Proteomes" id="UP000582659">
    <property type="component" value="Unassembled WGS sequence"/>
</dbReference>
<dbReference type="Proteomes" id="UP000095284">
    <property type="component" value="Unplaced"/>
</dbReference>
<keyword evidence="5 6" id="KW-0539">Nucleus</keyword>
<gene>
    <name evidence="8" type="ORF">BXYJ_LOCUS9008</name>
</gene>
<accession>A0A1I7RHF6</accession>
<dbReference type="PANTHER" id="PTHR13381">
    <property type="entry name" value="RNA POLYMERASE II HOLOENZYME COMPONENT SRB7"/>
    <property type="match status" value="1"/>
</dbReference>
<evidence type="ECO:0000256" key="1">
    <source>
        <dbReference type="ARBA" id="ARBA00004123"/>
    </source>
</evidence>
<comment type="subcellular location">
    <subcellularLocation>
        <location evidence="1 6">Nucleus</location>
    </subcellularLocation>
</comment>
<evidence type="ECO:0000256" key="3">
    <source>
        <dbReference type="ARBA" id="ARBA00023159"/>
    </source>
</evidence>
<keyword evidence="7" id="KW-0175">Coiled coil</keyword>
<evidence type="ECO:0000313" key="10">
    <source>
        <dbReference type="Proteomes" id="UP000095284"/>
    </source>
</evidence>
<evidence type="ECO:0000313" key="11">
    <source>
        <dbReference type="Proteomes" id="UP000659654"/>
    </source>
</evidence>
<evidence type="ECO:0000256" key="2">
    <source>
        <dbReference type="ARBA" id="ARBA00023015"/>
    </source>
</evidence>
<evidence type="ECO:0000313" key="8">
    <source>
        <dbReference type="EMBL" id="CAD5226364.1"/>
    </source>
</evidence>
<dbReference type="eggNOG" id="KOG1510">
    <property type="taxonomic scope" value="Eukaryota"/>
</dbReference>
<evidence type="ECO:0000256" key="6">
    <source>
        <dbReference type="RuleBase" id="RU366036"/>
    </source>
</evidence>
<dbReference type="SUPFAM" id="SSF140718">
    <property type="entry name" value="Mediator hinge subcomplex-like"/>
    <property type="match status" value="1"/>
</dbReference>
<evidence type="ECO:0000313" key="12">
    <source>
        <dbReference type="WBParaSite" id="BXY_0013300.1"/>
    </source>
</evidence>
<dbReference type="SMR" id="A0A1I7RHF6"/>
<feature type="coiled-coil region" evidence="7">
    <location>
        <begin position="58"/>
        <end position="92"/>
    </location>
</feature>
<dbReference type="EMBL" id="CAJFDI010000004">
    <property type="protein sequence ID" value="CAD5226364.1"/>
    <property type="molecule type" value="Genomic_DNA"/>
</dbReference>
<reference evidence="9" key="2">
    <citation type="submission" date="2020-08" db="EMBL/GenBank/DDBJ databases">
        <authorList>
            <person name="Kikuchi T."/>
        </authorList>
    </citation>
    <scope>NUCLEOTIDE SEQUENCE</scope>
    <source>
        <strain evidence="8">Ka4C1</strain>
    </source>
</reference>
<dbReference type="Gene3D" id="6.10.280.10">
    <property type="entry name" value="Mediator complex, subunit Med21"/>
    <property type="match status" value="1"/>
</dbReference>
<keyword evidence="4 6" id="KW-0804">Transcription</keyword>
<evidence type="ECO:0000256" key="4">
    <source>
        <dbReference type="ARBA" id="ARBA00023163"/>
    </source>
</evidence>
<organism evidence="10 12">
    <name type="scientific">Bursaphelenchus xylophilus</name>
    <name type="common">Pinewood nematode worm</name>
    <name type="synonym">Aphelenchoides xylophilus</name>
    <dbReference type="NCBI Taxonomy" id="6326"/>
    <lineage>
        <taxon>Eukaryota</taxon>
        <taxon>Metazoa</taxon>
        <taxon>Ecdysozoa</taxon>
        <taxon>Nematoda</taxon>
        <taxon>Chromadorea</taxon>
        <taxon>Rhabditida</taxon>
        <taxon>Tylenchina</taxon>
        <taxon>Tylenchomorpha</taxon>
        <taxon>Aphelenchoidea</taxon>
        <taxon>Aphelenchoididae</taxon>
        <taxon>Bursaphelenchus</taxon>
    </lineage>
</organism>
<keyword evidence="2 6" id="KW-0805">Transcription regulation</keyword>
<dbReference type="InterPro" id="IPR021384">
    <property type="entry name" value="Mediator_Med21"/>
</dbReference>
<dbReference type="WBParaSite" id="BXY_0013300.1">
    <property type="protein sequence ID" value="BXY_0013300.1"/>
    <property type="gene ID" value="BXY_0013300"/>
</dbReference>
<dbReference type="AlphaFoldDB" id="A0A1I7RHF6"/>
<keyword evidence="3 6" id="KW-0010">Activator</keyword>
<comment type="similarity">
    <text evidence="6">Belongs to the Mediator complex subunit 21 family.</text>
</comment>
<comment type="subunit">
    <text evidence="6">Component of the Mediator complex.</text>
</comment>
<dbReference type="GO" id="GO:0006357">
    <property type="term" value="P:regulation of transcription by RNA polymerase II"/>
    <property type="evidence" value="ECO:0007669"/>
    <property type="project" value="TreeGrafter"/>
</dbReference>
<dbReference type="OrthoDB" id="526653at2759"/>
<dbReference type="GO" id="GO:0016592">
    <property type="term" value="C:mediator complex"/>
    <property type="evidence" value="ECO:0007669"/>
    <property type="project" value="UniProtKB-UniRule"/>
</dbReference>
<dbReference type="PANTHER" id="PTHR13381:SF0">
    <property type="entry name" value="MEDIATOR OF RNA POLYMERASE II TRANSCRIPTION SUBUNIT 21"/>
    <property type="match status" value="1"/>
</dbReference>